<evidence type="ECO:0000256" key="3">
    <source>
        <dbReference type="ARBA" id="ARBA00022670"/>
    </source>
</evidence>
<dbReference type="GO" id="GO:0000324">
    <property type="term" value="C:fungal-type vacuole"/>
    <property type="evidence" value="ECO:0007669"/>
    <property type="project" value="TreeGrafter"/>
</dbReference>
<proteinExistence type="inferred from homology"/>
<name>A0A8E2AXP1_9APHY</name>
<dbReference type="InterPro" id="IPR029058">
    <property type="entry name" value="AB_hydrolase_fold"/>
</dbReference>
<dbReference type="PANTHER" id="PTHR11802">
    <property type="entry name" value="SERINE PROTEASE FAMILY S10 SERINE CARBOXYPEPTIDASE"/>
    <property type="match status" value="1"/>
</dbReference>
<gene>
    <name evidence="8" type="ORF">OBBRIDRAFT_886190</name>
</gene>
<dbReference type="PANTHER" id="PTHR11802:SF113">
    <property type="entry name" value="SERINE CARBOXYPEPTIDASE CTSA-4.1"/>
    <property type="match status" value="1"/>
</dbReference>
<dbReference type="GO" id="GO:0006508">
    <property type="term" value="P:proteolysis"/>
    <property type="evidence" value="ECO:0007669"/>
    <property type="project" value="UniProtKB-KW"/>
</dbReference>
<dbReference type="Gene3D" id="1.10.287.410">
    <property type="match status" value="1"/>
</dbReference>
<keyword evidence="3 7" id="KW-0645">Protease</keyword>
<dbReference type="InterPro" id="IPR001563">
    <property type="entry name" value="Peptidase_S10"/>
</dbReference>
<keyword evidence="6" id="KW-0325">Glycoprotein</keyword>
<dbReference type="AlphaFoldDB" id="A0A8E2AXP1"/>
<evidence type="ECO:0000256" key="6">
    <source>
        <dbReference type="ARBA" id="ARBA00023180"/>
    </source>
</evidence>
<keyword evidence="2 7" id="KW-0121">Carboxypeptidase</keyword>
<dbReference type="InterPro" id="IPR018202">
    <property type="entry name" value="Ser_caboxypep_ser_AS"/>
</dbReference>
<dbReference type="SUPFAM" id="SSF53474">
    <property type="entry name" value="alpha/beta-Hydrolases"/>
    <property type="match status" value="1"/>
</dbReference>
<comment type="similarity">
    <text evidence="1 7">Belongs to the peptidase S10 family.</text>
</comment>
<keyword evidence="4" id="KW-0732">Signal</keyword>
<evidence type="ECO:0000313" key="8">
    <source>
        <dbReference type="EMBL" id="OCH92451.1"/>
    </source>
</evidence>
<organism evidence="8 9">
    <name type="scientific">Obba rivulosa</name>
    <dbReference type="NCBI Taxonomy" id="1052685"/>
    <lineage>
        <taxon>Eukaryota</taxon>
        <taxon>Fungi</taxon>
        <taxon>Dikarya</taxon>
        <taxon>Basidiomycota</taxon>
        <taxon>Agaricomycotina</taxon>
        <taxon>Agaricomycetes</taxon>
        <taxon>Polyporales</taxon>
        <taxon>Gelatoporiaceae</taxon>
        <taxon>Obba</taxon>
    </lineage>
</organism>
<dbReference type="EC" id="3.4.16.-" evidence="7"/>
<evidence type="ECO:0000256" key="5">
    <source>
        <dbReference type="ARBA" id="ARBA00022801"/>
    </source>
</evidence>
<dbReference type="PRINTS" id="PR00724">
    <property type="entry name" value="CRBOXYPTASEC"/>
</dbReference>
<keyword evidence="9" id="KW-1185">Reference proteome</keyword>
<keyword evidence="5 7" id="KW-0378">Hydrolase</keyword>
<dbReference type="InterPro" id="IPR033124">
    <property type="entry name" value="Ser_caboxypep_his_AS"/>
</dbReference>
<dbReference type="Pfam" id="PF00450">
    <property type="entry name" value="Peptidase_S10"/>
    <property type="match status" value="1"/>
</dbReference>
<evidence type="ECO:0000256" key="2">
    <source>
        <dbReference type="ARBA" id="ARBA00022645"/>
    </source>
</evidence>
<dbReference type="PROSITE" id="PS00131">
    <property type="entry name" value="CARBOXYPEPT_SER_SER"/>
    <property type="match status" value="1"/>
</dbReference>
<evidence type="ECO:0000256" key="7">
    <source>
        <dbReference type="RuleBase" id="RU361156"/>
    </source>
</evidence>
<dbReference type="Proteomes" id="UP000250043">
    <property type="component" value="Unassembled WGS sequence"/>
</dbReference>
<dbReference type="GO" id="GO:0004185">
    <property type="term" value="F:serine-type carboxypeptidase activity"/>
    <property type="evidence" value="ECO:0007669"/>
    <property type="project" value="UniProtKB-UniRule"/>
</dbReference>
<dbReference type="EMBL" id="KV722368">
    <property type="protein sequence ID" value="OCH92451.1"/>
    <property type="molecule type" value="Genomic_DNA"/>
</dbReference>
<dbReference type="Gene3D" id="3.40.50.1820">
    <property type="entry name" value="alpha/beta hydrolase"/>
    <property type="match status" value="1"/>
</dbReference>
<sequence length="492" mass="55058">MHRPPAPFSKATGQRVLADDGAWLASGVASLNAYDDRTFTPLEDLSVLSSTEYTVLEHPLFPHHSVRIKKSDFCDGTVPAYTGYIDNDARHLFFYFFESRDNPDKDDVIFWTNGGPGGSSAIGLFMELGPCRVITPDNVTFNPYSWNAYANIFFVDQPVGVGFSYAEYGETVDNSVDAGRDIAVFTAIFFEHFTKFKGRPFHMAGESYAGRYIPVFATEVYELNAKLLQAGLNPVNLSSIMIGNGCTHEPTMTSSYYNMQCQNISVPPVQSLKTCIAMKQGLPLCEKMMNRSCDDAFNPIDCTAASLFCYSLLMDPFVDTGYNPYDISELCDGPYEDTLCYPVTKHIQAFLNRPDVQHTLGVDDPVKNYSLTSEQVGLAFQLRQDDMFPTQYYISGLLERGIRALIYVGANDWICNWVGNERMTLILEWTGHDEFVSQPLREWEVDGTPAGLTRSAGPLTFATIFGAGHMVPYNKPKESLELVKRWLAKEKL</sequence>
<dbReference type="OrthoDB" id="443318at2759"/>
<evidence type="ECO:0000256" key="1">
    <source>
        <dbReference type="ARBA" id="ARBA00009431"/>
    </source>
</evidence>
<accession>A0A8E2AXP1</accession>
<reference evidence="8 9" key="1">
    <citation type="submission" date="2016-07" db="EMBL/GenBank/DDBJ databases">
        <title>Draft genome of the white-rot fungus Obba rivulosa 3A-2.</title>
        <authorList>
            <consortium name="DOE Joint Genome Institute"/>
            <person name="Miettinen O."/>
            <person name="Riley R."/>
            <person name="Acob R."/>
            <person name="Barry K."/>
            <person name="Cullen D."/>
            <person name="De Vries R."/>
            <person name="Hainaut M."/>
            <person name="Hatakka A."/>
            <person name="Henrissat B."/>
            <person name="Hilden K."/>
            <person name="Kuo R."/>
            <person name="Labutti K."/>
            <person name="Lipzen A."/>
            <person name="Makela M.R."/>
            <person name="Sandor L."/>
            <person name="Spatafora J.W."/>
            <person name="Grigoriev I.V."/>
            <person name="Hibbett D.S."/>
        </authorList>
    </citation>
    <scope>NUCLEOTIDE SEQUENCE [LARGE SCALE GENOMIC DNA]</scope>
    <source>
        <strain evidence="8 9">3A-2</strain>
    </source>
</reference>
<protein>
    <recommendedName>
        <fullName evidence="7">Carboxypeptidase</fullName>
        <ecNumber evidence="7">3.4.16.-</ecNumber>
    </recommendedName>
</protein>
<dbReference type="PROSITE" id="PS00560">
    <property type="entry name" value="CARBOXYPEPT_SER_HIS"/>
    <property type="match status" value="1"/>
</dbReference>
<evidence type="ECO:0000313" key="9">
    <source>
        <dbReference type="Proteomes" id="UP000250043"/>
    </source>
</evidence>
<evidence type="ECO:0000256" key="4">
    <source>
        <dbReference type="ARBA" id="ARBA00022729"/>
    </source>
</evidence>